<evidence type="ECO:0000256" key="7">
    <source>
        <dbReference type="SAM" id="Phobius"/>
    </source>
</evidence>
<dbReference type="Proteomes" id="UP000006381">
    <property type="component" value="Chromosome"/>
</dbReference>
<dbReference type="InterPro" id="IPR003439">
    <property type="entry name" value="ABC_transporter-like_ATP-bd"/>
</dbReference>
<proteinExistence type="predicted"/>
<evidence type="ECO:0000313" key="10">
    <source>
        <dbReference type="EMBL" id="AAV43659.1"/>
    </source>
</evidence>
<dbReference type="GO" id="GO:0005524">
    <property type="term" value="F:ATP binding"/>
    <property type="evidence" value="ECO:0007669"/>
    <property type="project" value="UniProtKB-KW"/>
</dbReference>
<dbReference type="KEGG" id="lac:LBA1859"/>
<dbReference type="OrthoDB" id="9806127at2"/>
<reference evidence="10 11" key="1">
    <citation type="journal article" date="2005" name="Proc. Natl. Acad. Sci. U.S.A.">
        <title>Complete genome sequence of the probiotic lactic acid bacterium Lactobacillus acidophilus NCFM.</title>
        <authorList>
            <person name="Altermann E."/>
            <person name="Russell W.M."/>
            <person name="Azcarate-Peril M.A."/>
            <person name="Barrangou R."/>
            <person name="Buck B.L."/>
            <person name="McAuliffe O."/>
            <person name="Souther N."/>
            <person name="Dobson A."/>
            <person name="Duong T."/>
            <person name="Callanan M."/>
            <person name="Lick S."/>
            <person name="Hamrick A."/>
            <person name="Cano R."/>
            <person name="Klaenhammer T.R."/>
        </authorList>
    </citation>
    <scope>NUCLEOTIDE SEQUENCE [LARGE SCALE GENOMIC DNA]</scope>
    <source>
        <strain evidence="11">ATCC 700396 / NCK56 / N2 / NCFM</strain>
    </source>
</reference>
<keyword evidence="3" id="KW-0547">Nucleotide-binding</keyword>
<dbReference type="STRING" id="272621.LBA1859"/>
<dbReference type="PROSITE" id="PS00211">
    <property type="entry name" value="ABC_TRANSPORTER_1"/>
    <property type="match status" value="1"/>
</dbReference>
<keyword evidence="5 7" id="KW-1133">Transmembrane helix</keyword>
<evidence type="ECO:0000256" key="6">
    <source>
        <dbReference type="ARBA" id="ARBA00023136"/>
    </source>
</evidence>
<dbReference type="BioCyc" id="LACI272621:G1G49-1813-MONOMER"/>
<evidence type="ECO:0000256" key="2">
    <source>
        <dbReference type="ARBA" id="ARBA00022692"/>
    </source>
</evidence>
<dbReference type="Gene3D" id="1.20.1560.10">
    <property type="entry name" value="ABC transporter type 1, transmembrane domain"/>
    <property type="match status" value="1"/>
</dbReference>
<dbReference type="PROSITE" id="PS50893">
    <property type="entry name" value="ABC_TRANSPORTER_2"/>
    <property type="match status" value="1"/>
</dbReference>
<dbReference type="eggNOG" id="COG1132">
    <property type="taxonomic scope" value="Bacteria"/>
</dbReference>
<dbReference type="AlphaFoldDB" id="Q5FI15"/>
<dbReference type="CDD" id="cd03228">
    <property type="entry name" value="ABCC_MRP_Like"/>
    <property type="match status" value="1"/>
</dbReference>
<dbReference type="EMBL" id="CP000033">
    <property type="protein sequence ID" value="AAV43659.1"/>
    <property type="molecule type" value="Genomic_DNA"/>
</dbReference>
<keyword evidence="2 7" id="KW-0812">Transmembrane</keyword>
<accession>Q5FI15</accession>
<dbReference type="GO" id="GO:0016887">
    <property type="term" value="F:ATP hydrolysis activity"/>
    <property type="evidence" value="ECO:0007669"/>
    <property type="project" value="InterPro"/>
</dbReference>
<dbReference type="SMART" id="SM00382">
    <property type="entry name" value="AAA"/>
    <property type="match status" value="1"/>
</dbReference>
<dbReference type="Pfam" id="PF00005">
    <property type="entry name" value="ABC_tran"/>
    <property type="match status" value="1"/>
</dbReference>
<dbReference type="PANTHER" id="PTHR43394:SF1">
    <property type="entry name" value="ATP-BINDING CASSETTE SUB-FAMILY B MEMBER 10, MITOCHONDRIAL"/>
    <property type="match status" value="1"/>
</dbReference>
<sequence>MKKIHSFQHSLKLLLSTYKLFFKAAPAIATFVALLAPIQAIASVLAINAGQNVINEVTVHKQFWTSIGIWIIATALTQLLPPVATSLQGILTDKLTGFINMNLMKKSKDLQSLSIFDNSTYFDDLQLLKEGASWRPVNLIVFGVAIIQSGLTLLFMLSLLARYNPWVAILLLIVMVPQSLSYYRIQQQAFETMVTRSKNARKLDYLSSLLLDRKDTKEVRLFNMFPAVIDRYIKLFKDTRKNVDQVRMKQMYVSSFFLGLVVIVSGYGFYWFASSVNDGIVGAGALLMFVSVIASVSSSLATLVEDSSLLYDSLLWVEKYNRFEKYHDDFQSGSRQLDTPINQIKLSHVSFTYPFSNEEILHDVNFNINKGEKIAIVGENGSGKSTLIKLLMRFYDPSKGKIDLNGSNLKDYDIKDYRNHLSATFQDYSKFKLSLLENVSVFRNGNEDKVKTALGDAGLSTLLNDKDISLDTILSKEFANGVELSGGQWQKIALARDIYSDAQVEFLDEPTAAIDAKSENKIYEHFLAKNKNKTIVFVTHRLSAVKYADKILFLQNGKVQGFDSHENLMKTNIDYRNMYNLQKEAYI</sequence>
<dbReference type="PROSITE" id="PS50929">
    <property type="entry name" value="ABC_TM1F"/>
    <property type="match status" value="1"/>
</dbReference>
<keyword evidence="6 7" id="KW-0472">Membrane</keyword>
<gene>
    <name evidence="10" type="primary">nisT</name>
    <name evidence="10" type="ordered locus">LBA1859</name>
</gene>
<dbReference type="SUPFAM" id="SSF90123">
    <property type="entry name" value="ABC transporter transmembrane region"/>
    <property type="match status" value="1"/>
</dbReference>
<evidence type="ECO:0000313" key="11">
    <source>
        <dbReference type="Proteomes" id="UP000006381"/>
    </source>
</evidence>
<evidence type="ECO:0000259" key="9">
    <source>
        <dbReference type="PROSITE" id="PS50929"/>
    </source>
</evidence>
<dbReference type="PANTHER" id="PTHR43394">
    <property type="entry name" value="ATP-DEPENDENT PERMEASE MDL1, MITOCHONDRIAL"/>
    <property type="match status" value="1"/>
</dbReference>
<dbReference type="Gene3D" id="3.40.50.300">
    <property type="entry name" value="P-loop containing nucleotide triphosphate hydrolases"/>
    <property type="match status" value="1"/>
</dbReference>
<keyword evidence="4" id="KW-0067">ATP-binding</keyword>
<dbReference type="SUPFAM" id="SSF52540">
    <property type="entry name" value="P-loop containing nucleoside triphosphate hydrolases"/>
    <property type="match status" value="1"/>
</dbReference>
<dbReference type="InterPro" id="IPR003593">
    <property type="entry name" value="AAA+_ATPase"/>
</dbReference>
<feature type="transmembrane region" description="Helical" evidence="7">
    <location>
        <begin position="279"/>
        <end position="304"/>
    </location>
</feature>
<feature type="domain" description="ABC transporter" evidence="8">
    <location>
        <begin position="344"/>
        <end position="581"/>
    </location>
</feature>
<dbReference type="PATRIC" id="fig|272621.13.peg.1765"/>
<feature type="transmembrane region" description="Helical" evidence="7">
    <location>
        <begin position="139"/>
        <end position="160"/>
    </location>
</feature>
<dbReference type="RefSeq" id="WP_011254599.1">
    <property type="nucleotide sequence ID" value="NC_006814.3"/>
</dbReference>
<feature type="transmembrane region" description="Helical" evidence="7">
    <location>
        <begin position="67"/>
        <end position="91"/>
    </location>
</feature>
<evidence type="ECO:0000259" key="8">
    <source>
        <dbReference type="PROSITE" id="PS50893"/>
    </source>
</evidence>
<evidence type="ECO:0000256" key="5">
    <source>
        <dbReference type="ARBA" id="ARBA00022989"/>
    </source>
</evidence>
<evidence type="ECO:0000256" key="1">
    <source>
        <dbReference type="ARBA" id="ARBA00004651"/>
    </source>
</evidence>
<dbReference type="HOGENOM" id="CLU_000604_84_3_9"/>
<comment type="subcellular location">
    <subcellularLocation>
        <location evidence="1">Cell membrane</location>
        <topology evidence="1">Multi-pass membrane protein</topology>
    </subcellularLocation>
</comment>
<dbReference type="InterPro" id="IPR036640">
    <property type="entry name" value="ABC1_TM_sf"/>
</dbReference>
<organism evidence="11">
    <name type="scientific">Lactobacillus acidophilus (strain ATCC 700396 / NCK56 / N2 / NCFM)</name>
    <dbReference type="NCBI Taxonomy" id="272621"/>
    <lineage>
        <taxon>Bacteria</taxon>
        <taxon>Bacillati</taxon>
        <taxon>Bacillota</taxon>
        <taxon>Bacilli</taxon>
        <taxon>Lactobacillales</taxon>
        <taxon>Lactobacillaceae</taxon>
        <taxon>Lactobacillus</taxon>
    </lineage>
</organism>
<feature type="transmembrane region" description="Helical" evidence="7">
    <location>
        <begin position="166"/>
        <end position="183"/>
    </location>
</feature>
<feature type="domain" description="ABC transmembrane type-1" evidence="9">
    <location>
        <begin position="144"/>
        <end position="312"/>
    </location>
</feature>
<evidence type="ECO:0000256" key="4">
    <source>
        <dbReference type="ARBA" id="ARBA00022840"/>
    </source>
</evidence>
<dbReference type="InterPro" id="IPR011527">
    <property type="entry name" value="ABC1_TM_dom"/>
</dbReference>
<dbReference type="InterPro" id="IPR039421">
    <property type="entry name" value="Type_1_exporter"/>
</dbReference>
<dbReference type="InterPro" id="IPR017871">
    <property type="entry name" value="ABC_transporter-like_CS"/>
</dbReference>
<dbReference type="GO" id="GO:0005886">
    <property type="term" value="C:plasma membrane"/>
    <property type="evidence" value="ECO:0007669"/>
    <property type="project" value="UniProtKB-SubCell"/>
</dbReference>
<feature type="transmembrane region" description="Helical" evidence="7">
    <location>
        <begin position="251"/>
        <end position="273"/>
    </location>
</feature>
<protein>
    <submittedName>
        <fullName evidence="10">Nisin transport protein</fullName>
    </submittedName>
</protein>
<dbReference type="InterPro" id="IPR027417">
    <property type="entry name" value="P-loop_NTPase"/>
</dbReference>
<dbReference type="GO" id="GO:0015421">
    <property type="term" value="F:ABC-type oligopeptide transporter activity"/>
    <property type="evidence" value="ECO:0007669"/>
    <property type="project" value="TreeGrafter"/>
</dbReference>
<evidence type="ECO:0000256" key="3">
    <source>
        <dbReference type="ARBA" id="ARBA00022741"/>
    </source>
</evidence>
<name>Q5FI15_LACAC</name>
<feature type="transmembrane region" description="Helical" evidence="7">
    <location>
        <begin position="20"/>
        <end position="47"/>
    </location>
</feature>
<keyword evidence="11" id="KW-1185">Reference proteome</keyword>